<dbReference type="Gene3D" id="2.180.10.10">
    <property type="entry name" value="RHS repeat-associated core"/>
    <property type="match status" value="6"/>
</dbReference>
<dbReference type="Pfam" id="PF05593">
    <property type="entry name" value="RHS_repeat"/>
    <property type="match status" value="3"/>
</dbReference>
<dbReference type="InterPro" id="IPR022385">
    <property type="entry name" value="Rhs_assc_core"/>
</dbReference>
<dbReference type="EMBL" id="AP021861">
    <property type="protein sequence ID" value="BBO34434.1"/>
    <property type="molecule type" value="Genomic_DNA"/>
</dbReference>
<dbReference type="Pfam" id="PF25023">
    <property type="entry name" value="TEN_YD-shell"/>
    <property type="match status" value="2"/>
</dbReference>
<feature type="domain" description="Teneurin-like YD-shell" evidence="2">
    <location>
        <begin position="1006"/>
        <end position="1248"/>
    </location>
</feature>
<sequence>MSDIECGYFCACPLCRNGTPTKLAFVVGQLTNNILECCTEYPYGTLELEYFAGGIEACNWATSHPQVSCAYWGGSDIAIQAPLVNLAIYGLTGIDQHAGMTNGGVYSFGYFKHQPSSSIECFDSHVLPYGDCDMCEACEPPAGSAVVYGMHGESDRECYKITTCAETIPCAQESANCPPMPYIGAPTTCCQESDSECGCESGESDECSSCEVEVSPHLIEIFGCCPSFTWQCPEYRSASSGGSDSSGGGNCNSGDCNSTPTRGTFSDNALSDLAGLFQYVRDITRPVIPSLQTGPAGMSPAWGFTTYRIAPPDAGSLQPPLSLMYNSVHANQDSAYGFGWSNALELRIEGDPSESVVSLTNGSGLRLNYGATTAGAYLPPPKIPLALSGDSGTSTFVATQPDGTALQFDNSSPHRLSSITSSGGAKWTVMYDGTPERMRSILDPSNRRTTLSYDGNGKIASIVLPDGRETLFTVTAGKLASTTTPEGCITQFNYLTQDVGGEDFIHLNSIVDPAQHATTYSYDSSGWCNQIAHADGSVVSISYLDWNNAVVEMVGSLSESTSTWIKYNSARNVASCQTIGGLPTTFIWDNGIVAGVQDPRGYLTTFTYKQLLSSARVLDSVTNPDGGVYTIQYDASDRVESLIDARGNRSTITWDGFKRTELRDAIGNRWTYVYDGLSRVCGKINPLGERITFHYDTLGNRDFTQNALGEVSTSTYENGQRKSIQNAAGYITTFIRDDMNRVVRKIDARSYATTFTYGINCRISRIENALGVRTSFQYDEMNRLRATVNGLGERTTFGYDGLGNSNSMQNPLGSVTTQLYDANRRVVGVVNALGCVSTLSYDASGNLRSIENPLGYRTTTQYDSMNRPRAQMDARGNVTTFQYDLRGSRTSLENALGQRTTTSYTPLNRVEALEEPSGAITTFNYDAAARQKAIWNSRSYATTFNYDGVGRLKSDINSLGYRATYSYDAAGRRVAVQNSRGFSTTTQRDSVGNVVATVDPLGYCTTTTYDPLNRRISVLNGQGHVSTMSYDAAGRVTGTQNPLGFRTTFAYDAAGRRLAIWDAENNRTTTVYDAAGRTQAIVNALGCRTTMQYDLAGRRETLQDANGYRTTFEYDAGGNVSVEVDPLGRRTSFSYSATVQLKSKQDPRNVRITYVYDSVGRQTEQVFSSGLRYTFTYDSMGNRLTMIDGSGASAYEYDALNRLSVAVTPSGQRITYGYDPAGNRASMVEPTGGRFTYAYDAVEQLTAIDNPFAERTTITYDEVGRQKSTLFANGMQTSNTHDGAGRLTQIDYWRDTSSNANWVNWELPDWVAMDLSDWLEFELEGSGILDQVVYQHDNVGNRTAVAEHNGSVTTFIYDTTYRLTHEHRTGIAAYQITHSYDSVGNRKVEVADGLRTTFNYDPSNQLTTSTDPSGATTSYSYDNAGNLTQEASAAGTTVNTWNDDCHLVKVTQPGNVVTTMGYNAYGLRVTRESEGGITKSLWDLQNVLTESNEDDAILATYTLAPRSYGKLLSLNRGGTSSHFALSDALGSVIGLTSSTGSISDSYRYKAYGTPIYASGTTVNPFRWGGRSGYHFDSGLDEYYVRSRYYSQATVRWVSHDLAGVFAGLNKYLYCWNVPTRFLDPSGRFGVDDACEFANQKGQGRDAVDCACWLAGLLDIVPYPPVGANPVIELADCLCNGLTSFRVYCGCGSVQDSSFLASAALTGIDCLSLPVGTAAGCAVGCLVGGLVGMPLVLIGGPVFGCSIGSAIGCYFGDFLFDVGALIGQLELSDSELGDGFDACQRAVG</sequence>
<keyword evidence="1" id="KW-0677">Repeat</keyword>
<organism evidence="3 4">
    <name type="scientific">Lacipirellula parvula</name>
    <dbReference type="NCBI Taxonomy" id="2650471"/>
    <lineage>
        <taxon>Bacteria</taxon>
        <taxon>Pseudomonadati</taxon>
        <taxon>Planctomycetota</taxon>
        <taxon>Planctomycetia</taxon>
        <taxon>Pirellulales</taxon>
        <taxon>Lacipirellulaceae</taxon>
        <taxon>Lacipirellula</taxon>
    </lineage>
</organism>
<proteinExistence type="predicted"/>
<dbReference type="InterPro" id="IPR031325">
    <property type="entry name" value="RHS_repeat"/>
</dbReference>
<reference evidence="4" key="1">
    <citation type="submission" date="2019-10" db="EMBL/GenBank/DDBJ databases">
        <title>Lacipirellula parvula gen. nov., sp. nov., representing a lineage of planctomycetes widespread in freshwater anoxic habitats, and description of the family Lacipirellulaceae.</title>
        <authorList>
            <person name="Dedysh S.N."/>
            <person name="Kulichevskaya I.S."/>
            <person name="Beletsky A.V."/>
            <person name="Rakitin A.L."/>
            <person name="Mardanov A.V."/>
            <person name="Ivanova A.A."/>
            <person name="Saltykova V.X."/>
            <person name="Rijpstra W.I.C."/>
            <person name="Sinninghe Damste J.S."/>
            <person name="Ravin N.V."/>
        </authorList>
    </citation>
    <scope>NUCLEOTIDE SEQUENCE [LARGE SCALE GENOMIC DNA]</scope>
    <source>
        <strain evidence="4">PX69</strain>
    </source>
</reference>
<name>A0A5K7XC80_9BACT</name>
<evidence type="ECO:0000313" key="4">
    <source>
        <dbReference type="Proteomes" id="UP000326837"/>
    </source>
</evidence>
<dbReference type="InterPro" id="IPR006530">
    <property type="entry name" value="YD"/>
</dbReference>
<dbReference type="InterPro" id="IPR050708">
    <property type="entry name" value="T6SS_VgrG/RHS"/>
</dbReference>
<keyword evidence="4" id="KW-1185">Reference proteome</keyword>
<accession>A0A5K7XC80</accession>
<dbReference type="Proteomes" id="UP000326837">
    <property type="component" value="Chromosome"/>
</dbReference>
<dbReference type="InterPro" id="IPR056823">
    <property type="entry name" value="TEN-like_YD-shell"/>
</dbReference>
<dbReference type="NCBIfam" id="TIGR03696">
    <property type="entry name" value="Rhs_assc_core"/>
    <property type="match status" value="1"/>
</dbReference>
<evidence type="ECO:0000313" key="3">
    <source>
        <dbReference type="EMBL" id="BBO34434.1"/>
    </source>
</evidence>
<feature type="domain" description="Teneurin-like YD-shell" evidence="2">
    <location>
        <begin position="403"/>
        <end position="543"/>
    </location>
</feature>
<dbReference type="NCBIfam" id="TIGR01643">
    <property type="entry name" value="YD_repeat_2x"/>
    <property type="match status" value="8"/>
</dbReference>
<dbReference type="PANTHER" id="PTHR32305">
    <property type="match status" value="1"/>
</dbReference>
<evidence type="ECO:0000259" key="2">
    <source>
        <dbReference type="Pfam" id="PF25023"/>
    </source>
</evidence>
<protein>
    <recommendedName>
        <fullName evidence="2">Teneurin-like YD-shell domain-containing protein</fullName>
    </recommendedName>
</protein>
<dbReference type="PANTHER" id="PTHR32305:SF15">
    <property type="entry name" value="PROTEIN RHSA-RELATED"/>
    <property type="match status" value="1"/>
</dbReference>
<gene>
    <name evidence="3" type="ORF">PLANPX_4046</name>
</gene>
<dbReference type="KEGG" id="lpav:PLANPX_4046"/>
<evidence type="ECO:0000256" key="1">
    <source>
        <dbReference type="ARBA" id="ARBA00022737"/>
    </source>
</evidence>